<protein>
    <recommendedName>
        <fullName evidence="3">mRNA interferase</fullName>
    </recommendedName>
</protein>
<dbReference type="SUPFAM" id="SSF50118">
    <property type="entry name" value="Cell growth inhibitor/plasmid maintenance toxic component"/>
    <property type="match status" value="1"/>
</dbReference>
<dbReference type="InterPro" id="IPR003477">
    <property type="entry name" value="PemK-like"/>
</dbReference>
<gene>
    <name evidence="1" type="ORF">DAETH_40800</name>
</gene>
<name>A0ABN6RQR1_9DEIO</name>
<evidence type="ECO:0000313" key="2">
    <source>
        <dbReference type="Proteomes" id="UP001064971"/>
    </source>
</evidence>
<dbReference type="EMBL" id="AP026562">
    <property type="protein sequence ID" value="BDP44111.1"/>
    <property type="molecule type" value="Genomic_DNA"/>
</dbReference>
<reference evidence="1" key="1">
    <citation type="submission" date="2022-07" db="EMBL/GenBank/DDBJ databases">
        <title>Complete Genome Sequence of the Radioresistant Bacterium Deinococcus aetherius ST0316, Isolated from the Air Dust collected in Lower Stratosphere above Japan.</title>
        <authorList>
            <person name="Satoh K."/>
            <person name="Hagiwara K."/>
            <person name="Katsumata K."/>
            <person name="Kubo A."/>
            <person name="Yokobori S."/>
            <person name="Yamagishi A."/>
            <person name="Oono Y."/>
            <person name="Narumi I."/>
        </authorList>
    </citation>
    <scope>NUCLEOTIDE SEQUENCE</scope>
    <source>
        <strain evidence="1">ST0316</strain>
        <plasmid evidence="1">pDAETH-2</plasmid>
    </source>
</reference>
<accession>A0ABN6RQR1</accession>
<dbReference type="PANTHER" id="PTHR33988">
    <property type="entry name" value="ENDORIBONUCLEASE MAZF-RELATED"/>
    <property type="match status" value="1"/>
</dbReference>
<organism evidence="1 2">
    <name type="scientific">Deinococcus aetherius</name>
    <dbReference type="NCBI Taxonomy" id="200252"/>
    <lineage>
        <taxon>Bacteria</taxon>
        <taxon>Thermotogati</taxon>
        <taxon>Deinococcota</taxon>
        <taxon>Deinococci</taxon>
        <taxon>Deinococcales</taxon>
        <taxon>Deinococcaceae</taxon>
        <taxon>Deinococcus</taxon>
    </lineage>
</organism>
<dbReference type="RefSeq" id="WP_264778469.1">
    <property type="nucleotide sequence ID" value="NZ_AP026562.1"/>
</dbReference>
<dbReference type="InterPro" id="IPR011067">
    <property type="entry name" value="Plasmid_toxin/cell-grow_inhib"/>
</dbReference>
<sequence length="119" mass="12674">MTRGQAYARGAVILVDLDPSTGSEQGRKRPCIVLSDMKTIRASGSRPLSFVVPLTTANKLTGPLAPQLKARPGGLPADSTALVMHARAIDPARIVRQWGTVDVQDVGTLQAALRFLVEN</sequence>
<dbReference type="Gene3D" id="2.30.30.110">
    <property type="match status" value="1"/>
</dbReference>
<evidence type="ECO:0000313" key="1">
    <source>
        <dbReference type="EMBL" id="BDP44111.1"/>
    </source>
</evidence>
<evidence type="ECO:0008006" key="3">
    <source>
        <dbReference type="Google" id="ProtNLM"/>
    </source>
</evidence>
<dbReference type="Proteomes" id="UP001064971">
    <property type="component" value="Plasmid pDAETH-2"/>
</dbReference>
<keyword evidence="1" id="KW-0614">Plasmid</keyword>
<keyword evidence="2" id="KW-1185">Reference proteome</keyword>
<dbReference type="Pfam" id="PF02452">
    <property type="entry name" value="PemK_toxin"/>
    <property type="match status" value="1"/>
</dbReference>
<proteinExistence type="predicted"/>
<geneLocation type="plasmid" evidence="1 2">
    <name>pDAETH-2</name>
</geneLocation>